<name>A0A0A9A4J0_ARUDO</name>
<accession>A0A0A9A4J0</accession>
<reference evidence="1" key="2">
    <citation type="journal article" date="2015" name="Data Brief">
        <title>Shoot transcriptome of the giant reed, Arundo donax.</title>
        <authorList>
            <person name="Barrero R.A."/>
            <person name="Guerrero F.D."/>
            <person name="Moolhuijzen P."/>
            <person name="Goolsby J.A."/>
            <person name="Tidwell J."/>
            <person name="Bellgard S.E."/>
            <person name="Bellgard M.I."/>
        </authorList>
    </citation>
    <scope>NUCLEOTIDE SEQUENCE</scope>
    <source>
        <tissue evidence="1">Shoot tissue taken approximately 20 cm above the soil surface</tissue>
    </source>
</reference>
<organism evidence="1">
    <name type="scientific">Arundo donax</name>
    <name type="common">Giant reed</name>
    <name type="synonym">Donax arundinaceus</name>
    <dbReference type="NCBI Taxonomy" id="35708"/>
    <lineage>
        <taxon>Eukaryota</taxon>
        <taxon>Viridiplantae</taxon>
        <taxon>Streptophyta</taxon>
        <taxon>Embryophyta</taxon>
        <taxon>Tracheophyta</taxon>
        <taxon>Spermatophyta</taxon>
        <taxon>Magnoliopsida</taxon>
        <taxon>Liliopsida</taxon>
        <taxon>Poales</taxon>
        <taxon>Poaceae</taxon>
        <taxon>PACMAD clade</taxon>
        <taxon>Arundinoideae</taxon>
        <taxon>Arundineae</taxon>
        <taxon>Arundo</taxon>
    </lineage>
</organism>
<reference evidence="1" key="1">
    <citation type="submission" date="2014-09" db="EMBL/GenBank/DDBJ databases">
        <authorList>
            <person name="Magalhaes I.L.F."/>
            <person name="Oliveira U."/>
            <person name="Santos F.R."/>
            <person name="Vidigal T.H.D.A."/>
            <person name="Brescovit A.D."/>
            <person name="Santos A.J."/>
        </authorList>
    </citation>
    <scope>NUCLEOTIDE SEQUENCE</scope>
    <source>
        <tissue evidence="1">Shoot tissue taken approximately 20 cm above the soil surface</tissue>
    </source>
</reference>
<dbReference type="EMBL" id="GBRH01251889">
    <property type="protein sequence ID" value="JAD46006.1"/>
    <property type="molecule type" value="Transcribed_RNA"/>
</dbReference>
<sequence>MFIGLGKFDCQVTTSFSFYQCSIEMEQYFTRNSELLLHNCMLYSRTSVRGGKT</sequence>
<proteinExistence type="predicted"/>
<evidence type="ECO:0000313" key="1">
    <source>
        <dbReference type="EMBL" id="JAD46006.1"/>
    </source>
</evidence>
<dbReference type="AlphaFoldDB" id="A0A0A9A4J0"/>
<protein>
    <submittedName>
        <fullName evidence="1">Uncharacterized protein</fullName>
    </submittedName>
</protein>
<dbReference type="PROSITE" id="PS50818">
    <property type="entry name" value="INTEIN_C_TER"/>
    <property type="match status" value="1"/>
</dbReference>
<dbReference type="InterPro" id="IPR030934">
    <property type="entry name" value="Intein_C"/>
</dbReference>